<evidence type="ECO:0000256" key="8">
    <source>
        <dbReference type="SAM" id="Phobius"/>
    </source>
</evidence>
<reference evidence="9" key="2">
    <citation type="submission" date="2019-06" db="EMBL/GenBank/DDBJ databases">
        <title>Genomics analysis of Aphanomyces spp. identifies a new class of oomycete effector associated with host adaptation.</title>
        <authorList>
            <person name="Gaulin E."/>
        </authorList>
    </citation>
    <scope>NUCLEOTIDE SEQUENCE</scope>
    <source>
        <strain evidence="9">CBS 578.67</strain>
    </source>
</reference>
<feature type="transmembrane region" description="Helical" evidence="8">
    <location>
        <begin position="172"/>
        <end position="192"/>
    </location>
</feature>
<keyword evidence="2" id="KW-0813">Transport</keyword>
<dbReference type="AlphaFoldDB" id="A0A485L7G8"/>
<dbReference type="GO" id="GO:0015203">
    <property type="term" value="F:polyamine transmembrane transporter activity"/>
    <property type="evidence" value="ECO:0007669"/>
    <property type="project" value="UniProtKB-ARBA"/>
</dbReference>
<proteinExistence type="inferred from homology"/>
<feature type="transmembrane region" description="Helical" evidence="8">
    <location>
        <begin position="327"/>
        <end position="349"/>
    </location>
</feature>
<name>A0A485L7G8_9STRA</name>
<feature type="transmembrane region" description="Helical" evidence="8">
    <location>
        <begin position="93"/>
        <end position="114"/>
    </location>
</feature>
<dbReference type="Gene3D" id="1.20.1740.10">
    <property type="entry name" value="Amino acid/polyamine transporter I"/>
    <property type="match status" value="1"/>
</dbReference>
<sequence length="487" mass="52364">MTDKPTLTYHEAIDDVVNPTSPTTKRRVMTMASVVALCFFNVCGGAIGSEPIFAAGGPAMGLIALAIIPFAWSIPISLITAELSTTFPENGGYTVWVLHAFGPFWAFQEGYWAWLSGAIDNALYPAFAVTCISKHAPSLDVANVGTWFLKAAFALLFGLPNILGVELVGRGMLVLTVVVTLPFLVFSIWGYAKGGDWATLGQFRHVDTDSDDTTTLTLTGGLAIQWDLLLSTVFWSFNGFTNCSSFAGEVANPSVSYPKALLITVIFVELTYVLPLIGAAAYNDPLWSTWTDISFSDLAKSMGGDGLLTLITIATLGSNWGQYSSEMFYVAFQLTGMAESGLAPAIFATRATTNNVPYYSVALSFVIVFALMAVDISDVLIMTNVLSSISQILLIAAAIKLRLSQPDVPRPYRVPGGIKTMVAMSVLPVVLCGYFVYTTFATASTLPLVLVPSVVALGIVYAFAMKLTPKYYVNPKTRVLTVESEYA</sequence>
<dbReference type="InterPro" id="IPR044566">
    <property type="entry name" value="RMV1-like"/>
</dbReference>
<dbReference type="PANTHER" id="PTHR45826">
    <property type="entry name" value="POLYAMINE TRANSPORTER PUT1"/>
    <property type="match status" value="1"/>
</dbReference>
<comment type="similarity">
    <text evidence="7">Belongs to the amino acid-polyamine-organocation (APC) superfamily. Polyamine:cation symporter (PHS) (TC 2.A.3.12) family.</text>
</comment>
<gene>
    <name evidence="10" type="primary">Aste57867_17180</name>
    <name evidence="9" type="ORF">As57867_017121</name>
    <name evidence="10" type="ORF">ASTE57867_17180</name>
</gene>
<feature type="transmembrane region" description="Helical" evidence="8">
    <location>
        <begin position="356"/>
        <end position="374"/>
    </location>
</feature>
<dbReference type="InterPro" id="IPR002293">
    <property type="entry name" value="AA/rel_permease1"/>
</dbReference>
<dbReference type="Pfam" id="PF13520">
    <property type="entry name" value="AA_permease_2"/>
    <property type="match status" value="1"/>
</dbReference>
<feature type="transmembrane region" description="Helical" evidence="8">
    <location>
        <begin position="59"/>
        <end position="81"/>
    </location>
</feature>
<feature type="transmembrane region" description="Helical" evidence="8">
    <location>
        <begin position="380"/>
        <end position="399"/>
    </location>
</feature>
<keyword evidence="3" id="KW-1003">Cell membrane</keyword>
<dbReference type="EMBL" id="VJMH01006049">
    <property type="protein sequence ID" value="KAF0691650.1"/>
    <property type="molecule type" value="Genomic_DNA"/>
</dbReference>
<dbReference type="EMBL" id="CAADRA010006070">
    <property type="protein sequence ID" value="VFT93937.1"/>
    <property type="molecule type" value="Genomic_DNA"/>
</dbReference>
<reference evidence="10 11" key="1">
    <citation type="submission" date="2019-03" db="EMBL/GenBank/DDBJ databases">
        <authorList>
            <person name="Gaulin E."/>
            <person name="Dumas B."/>
        </authorList>
    </citation>
    <scope>NUCLEOTIDE SEQUENCE [LARGE SCALE GENOMIC DNA]</scope>
    <source>
        <strain evidence="10">CBS 568.67</strain>
    </source>
</reference>
<organism evidence="10 11">
    <name type="scientific">Aphanomyces stellatus</name>
    <dbReference type="NCBI Taxonomy" id="120398"/>
    <lineage>
        <taxon>Eukaryota</taxon>
        <taxon>Sar</taxon>
        <taxon>Stramenopiles</taxon>
        <taxon>Oomycota</taxon>
        <taxon>Saprolegniomycetes</taxon>
        <taxon>Saprolegniales</taxon>
        <taxon>Verrucalvaceae</taxon>
        <taxon>Aphanomyces</taxon>
    </lineage>
</organism>
<dbReference type="PANTHER" id="PTHR45826:SF2">
    <property type="entry name" value="AMINO ACID TRANSPORTER"/>
    <property type="match status" value="1"/>
</dbReference>
<feature type="transmembrane region" description="Helical" evidence="8">
    <location>
        <begin position="28"/>
        <end position="47"/>
    </location>
</feature>
<feature type="transmembrane region" description="Helical" evidence="8">
    <location>
        <begin position="446"/>
        <end position="464"/>
    </location>
</feature>
<evidence type="ECO:0000256" key="5">
    <source>
        <dbReference type="ARBA" id="ARBA00022989"/>
    </source>
</evidence>
<feature type="transmembrane region" description="Helical" evidence="8">
    <location>
        <begin position="420"/>
        <end position="440"/>
    </location>
</feature>
<dbReference type="GO" id="GO:0005886">
    <property type="term" value="C:plasma membrane"/>
    <property type="evidence" value="ECO:0007669"/>
    <property type="project" value="UniProtKB-SubCell"/>
</dbReference>
<evidence type="ECO:0000256" key="3">
    <source>
        <dbReference type="ARBA" id="ARBA00022475"/>
    </source>
</evidence>
<evidence type="ECO:0000313" key="10">
    <source>
        <dbReference type="EMBL" id="VFT93937.1"/>
    </source>
</evidence>
<keyword evidence="4 8" id="KW-0812">Transmembrane</keyword>
<evidence type="ECO:0000256" key="4">
    <source>
        <dbReference type="ARBA" id="ARBA00022692"/>
    </source>
</evidence>
<feature type="transmembrane region" description="Helical" evidence="8">
    <location>
        <begin position="260"/>
        <end position="282"/>
    </location>
</feature>
<keyword evidence="6 8" id="KW-0472">Membrane</keyword>
<accession>A0A485L7G8</accession>
<evidence type="ECO:0000313" key="9">
    <source>
        <dbReference type="EMBL" id="KAF0691650.1"/>
    </source>
</evidence>
<protein>
    <submittedName>
        <fullName evidence="10">Aste57867_17180 protein</fullName>
    </submittedName>
</protein>
<keyword evidence="5 8" id="KW-1133">Transmembrane helix</keyword>
<evidence type="ECO:0000313" key="11">
    <source>
        <dbReference type="Proteomes" id="UP000332933"/>
    </source>
</evidence>
<keyword evidence="11" id="KW-1185">Reference proteome</keyword>
<evidence type="ECO:0000256" key="7">
    <source>
        <dbReference type="ARBA" id="ARBA00024041"/>
    </source>
</evidence>
<evidence type="ECO:0000256" key="6">
    <source>
        <dbReference type="ARBA" id="ARBA00023136"/>
    </source>
</evidence>
<evidence type="ECO:0000256" key="1">
    <source>
        <dbReference type="ARBA" id="ARBA00004651"/>
    </source>
</evidence>
<feature type="transmembrane region" description="Helical" evidence="8">
    <location>
        <begin position="147"/>
        <end position="165"/>
    </location>
</feature>
<dbReference type="PIRSF" id="PIRSF006060">
    <property type="entry name" value="AA_transporter"/>
    <property type="match status" value="1"/>
</dbReference>
<dbReference type="OrthoDB" id="5982228at2759"/>
<comment type="subcellular location">
    <subcellularLocation>
        <location evidence="1">Cell membrane</location>
        <topology evidence="1">Multi-pass membrane protein</topology>
    </subcellularLocation>
</comment>
<evidence type="ECO:0000256" key="2">
    <source>
        <dbReference type="ARBA" id="ARBA00022448"/>
    </source>
</evidence>
<dbReference type="Proteomes" id="UP000332933">
    <property type="component" value="Unassembled WGS sequence"/>
</dbReference>